<proteinExistence type="predicted"/>
<name>A0AC61RIB6_9BACT</name>
<reference evidence="1" key="1">
    <citation type="submission" date="2019-04" db="EMBL/GenBank/DDBJ databases">
        <title>Microbes associate with the intestines of laboratory mice.</title>
        <authorList>
            <person name="Navarre W."/>
            <person name="Wong E."/>
            <person name="Huang K."/>
            <person name="Tropini C."/>
            <person name="Ng K."/>
            <person name="Yu B."/>
        </authorList>
    </citation>
    <scope>NUCLEOTIDE SEQUENCE</scope>
    <source>
        <strain evidence="1">NM04_E33</strain>
    </source>
</reference>
<keyword evidence="2" id="KW-1185">Reference proteome</keyword>
<gene>
    <name evidence="1" type="ORF">E5331_04435</name>
</gene>
<accession>A0AC61RIB6</accession>
<dbReference type="EMBL" id="SRYB01000004">
    <property type="protein sequence ID" value="TGY80038.1"/>
    <property type="molecule type" value="Genomic_DNA"/>
</dbReference>
<comment type="caution">
    <text evidence="1">The sequence shown here is derived from an EMBL/GenBank/DDBJ whole genome shotgun (WGS) entry which is preliminary data.</text>
</comment>
<organism evidence="1 2">
    <name type="scientific">Lepagella muris</name>
    <dbReference type="NCBI Taxonomy" id="3032870"/>
    <lineage>
        <taxon>Bacteria</taxon>
        <taxon>Pseudomonadati</taxon>
        <taxon>Bacteroidota</taxon>
        <taxon>Bacteroidia</taxon>
        <taxon>Bacteroidales</taxon>
        <taxon>Muribaculaceae</taxon>
        <taxon>Lepagella</taxon>
    </lineage>
</organism>
<dbReference type="Proteomes" id="UP000306319">
    <property type="component" value="Unassembled WGS sequence"/>
</dbReference>
<protein>
    <submittedName>
        <fullName evidence="1">Abi family protein</fullName>
    </submittedName>
</protein>
<evidence type="ECO:0000313" key="2">
    <source>
        <dbReference type="Proteomes" id="UP000306319"/>
    </source>
</evidence>
<evidence type="ECO:0000313" key="1">
    <source>
        <dbReference type="EMBL" id="TGY80038.1"/>
    </source>
</evidence>
<sequence length="298" mass="35034">MDYIKQPLDYPQIITMLKQRNLLIGNYGQALEQLRIISYFRLANYLRPMEQDKVTHTFKPNSHFENAIDLYYFDKKLRALIFTTIQSFEVALRSKLIHHCSLKYGAFWVIDRGLFSDKKIFSDCTIRIQQEVYRSKEDFIQEHFNKYDNPIVPPAWKTLEVVSFGTLSRILCNLSDNPLKKKIAREFNLPQHKYLESWCKSVVALRNNLAHHSRTWNRIYPIQPQLPQSLNGDWIDISSVPNNKLYAQLCCLAYLQNTIHPINDFKQQLKQLISSHPNVDVAAMGFPADWINQPLWSD</sequence>